<gene>
    <name evidence="1" type="ORF">AWR36_003810</name>
</gene>
<name>A0ABX4I380_9GAMM</name>
<proteinExistence type="predicted"/>
<evidence type="ECO:0008006" key="3">
    <source>
        <dbReference type="Google" id="ProtNLM"/>
    </source>
</evidence>
<evidence type="ECO:0000313" key="1">
    <source>
        <dbReference type="EMBL" id="PCO06877.1"/>
    </source>
</evidence>
<keyword evidence="2" id="KW-1185">Reference proteome</keyword>
<comment type="caution">
    <text evidence="1">The sequence shown here is derived from an EMBL/GenBank/DDBJ whole genome shotgun (WGS) entry which is preliminary data.</text>
</comment>
<dbReference type="Proteomes" id="UP000218427">
    <property type="component" value="Unassembled WGS sequence"/>
</dbReference>
<organism evidence="1 2">
    <name type="scientific">Microbulbifer flavimaris</name>
    <dbReference type="NCBI Taxonomy" id="1781068"/>
    <lineage>
        <taxon>Bacteria</taxon>
        <taxon>Pseudomonadati</taxon>
        <taxon>Pseudomonadota</taxon>
        <taxon>Gammaproteobacteria</taxon>
        <taxon>Cellvibrionales</taxon>
        <taxon>Microbulbiferaceae</taxon>
        <taxon>Microbulbifer</taxon>
    </lineage>
</organism>
<protein>
    <recommendedName>
        <fullName evidence="3">Ribbon-helix-helix domain-containing protein</fullName>
    </recommendedName>
</protein>
<sequence>MWRVSGMASVIIDGRNADARRVSISLDAFLWQLVCADFTSEAEARSWIRAYMATLYTTKGLTAIVRDHCLHRIVKPSLVRRVQGLDGQMDIDDV</sequence>
<evidence type="ECO:0000313" key="2">
    <source>
        <dbReference type="Proteomes" id="UP000218427"/>
    </source>
</evidence>
<reference evidence="1" key="1">
    <citation type="submission" date="2017-08" db="EMBL/GenBank/DDBJ databases">
        <title>Microbulbifer marisrubri sp. nov., a halophilic alphaproteobacterium isolated from marine sediment of the Yellow Sea, China.</title>
        <authorList>
            <person name="Zhang G."/>
            <person name="Xiong Q."/>
        </authorList>
    </citation>
    <scope>NUCLEOTIDE SEQUENCE [LARGE SCALE GENOMIC DNA]</scope>
    <source>
        <strain evidence="1">WRN-8</strain>
    </source>
</reference>
<accession>A0ABX4I380</accession>
<dbReference type="EMBL" id="LRFG02000001">
    <property type="protein sequence ID" value="PCO06877.1"/>
    <property type="molecule type" value="Genomic_DNA"/>
</dbReference>